<proteinExistence type="inferred from homology"/>
<evidence type="ECO:0000313" key="10">
    <source>
        <dbReference type="Proteomes" id="UP001589733"/>
    </source>
</evidence>
<dbReference type="PROSITE" id="PS01296">
    <property type="entry name" value="RSMI"/>
    <property type="match status" value="1"/>
</dbReference>
<evidence type="ECO:0000259" key="8">
    <source>
        <dbReference type="Pfam" id="PF00590"/>
    </source>
</evidence>
<evidence type="ECO:0000256" key="4">
    <source>
        <dbReference type="ARBA" id="ARBA00022679"/>
    </source>
</evidence>
<dbReference type="EC" id="2.1.1.198" evidence="6"/>
<dbReference type="PANTHER" id="PTHR46111">
    <property type="entry name" value="RIBOSOMAL RNA SMALL SUBUNIT METHYLTRANSFERASE I"/>
    <property type="match status" value="1"/>
</dbReference>
<gene>
    <name evidence="6 9" type="primary">rsmI</name>
    <name evidence="9" type="ORF">ACFFLM_10650</name>
</gene>
<evidence type="ECO:0000256" key="5">
    <source>
        <dbReference type="ARBA" id="ARBA00022691"/>
    </source>
</evidence>
<dbReference type="InterPro" id="IPR035996">
    <property type="entry name" value="4pyrrol_Methylase_sf"/>
</dbReference>
<dbReference type="EMBL" id="JBHLYR010000031">
    <property type="protein sequence ID" value="MFB9992424.1"/>
    <property type="molecule type" value="Genomic_DNA"/>
</dbReference>
<dbReference type="HAMAP" id="MF_01877">
    <property type="entry name" value="16SrRNA_methyltr_I"/>
    <property type="match status" value="1"/>
</dbReference>
<dbReference type="InterPro" id="IPR014777">
    <property type="entry name" value="4pyrrole_Mease_sub1"/>
</dbReference>
<dbReference type="InterPro" id="IPR018063">
    <property type="entry name" value="SAM_MeTrfase_RsmI_CS"/>
</dbReference>
<organism evidence="9 10">
    <name type="scientific">Deinococcus oregonensis</name>
    <dbReference type="NCBI Taxonomy" id="1805970"/>
    <lineage>
        <taxon>Bacteria</taxon>
        <taxon>Thermotogati</taxon>
        <taxon>Deinococcota</taxon>
        <taxon>Deinococci</taxon>
        <taxon>Deinococcales</taxon>
        <taxon>Deinococcaceae</taxon>
        <taxon>Deinococcus</taxon>
    </lineage>
</organism>
<feature type="domain" description="Tetrapyrrole methylase" evidence="8">
    <location>
        <begin position="54"/>
        <end position="251"/>
    </location>
</feature>
<feature type="region of interest" description="Disordered" evidence="7">
    <location>
        <begin position="1"/>
        <end position="46"/>
    </location>
</feature>
<dbReference type="GO" id="GO:0008168">
    <property type="term" value="F:methyltransferase activity"/>
    <property type="evidence" value="ECO:0007669"/>
    <property type="project" value="UniProtKB-KW"/>
</dbReference>
<keyword evidence="5 6" id="KW-0949">S-adenosyl-L-methionine</keyword>
<dbReference type="InterPro" id="IPR008189">
    <property type="entry name" value="rRNA_ssu_MeTfrase_I"/>
</dbReference>
<sequence length="328" mass="34904">MSTTQEGAVEGSSVDELVLDRDWSEESEATAAGEETAEASADLPPLSPIPDGARVWLVPTPVGNLGDLTLRAIEVLRAADAVACEDTRRTGALLSYLGIRKPLVRLDAHTMRRAPQVLERYARLAYVSDAGTPGISDPGAELVQAAIAADVPIEVLPGATAFVPALVLSGLDNARFTFEGFLPRSGKDRKARLSAVAARAETSIIYESPHRLHATLTDLAASCGPLRRCSVTRELSKRFEETRRGRLAELAAHFEAGTRGEIVLVVAGRPEGEADPAQPVTDPAEQARAWAAAGQGVRDIRDALMRQGLRKNDAYALALQVTQSTQAG</sequence>
<dbReference type="InterPro" id="IPR014776">
    <property type="entry name" value="4pyrrole_Mease_sub2"/>
</dbReference>
<evidence type="ECO:0000256" key="3">
    <source>
        <dbReference type="ARBA" id="ARBA00022603"/>
    </source>
</evidence>
<comment type="catalytic activity">
    <reaction evidence="6">
        <text>cytidine(1402) in 16S rRNA + S-adenosyl-L-methionine = 2'-O-methylcytidine(1402) in 16S rRNA + S-adenosyl-L-homocysteine + H(+)</text>
        <dbReference type="Rhea" id="RHEA:42924"/>
        <dbReference type="Rhea" id="RHEA-COMP:10285"/>
        <dbReference type="Rhea" id="RHEA-COMP:10286"/>
        <dbReference type="ChEBI" id="CHEBI:15378"/>
        <dbReference type="ChEBI" id="CHEBI:57856"/>
        <dbReference type="ChEBI" id="CHEBI:59789"/>
        <dbReference type="ChEBI" id="CHEBI:74495"/>
        <dbReference type="ChEBI" id="CHEBI:82748"/>
        <dbReference type="EC" id="2.1.1.198"/>
    </reaction>
</comment>
<comment type="function">
    <text evidence="6">Catalyzes the 2'-O-methylation of the ribose of cytidine 1402 (C1402) in 16S rRNA.</text>
</comment>
<feature type="compositionally biased region" description="Low complexity" evidence="7">
    <location>
        <begin position="29"/>
        <end position="41"/>
    </location>
</feature>
<keyword evidence="1 6" id="KW-0963">Cytoplasm</keyword>
<reference evidence="9 10" key="1">
    <citation type="submission" date="2024-09" db="EMBL/GenBank/DDBJ databases">
        <authorList>
            <person name="Sun Q."/>
            <person name="Mori K."/>
        </authorList>
    </citation>
    <scope>NUCLEOTIDE SEQUENCE [LARGE SCALE GENOMIC DNA]</scope>
    <source>
        <strain evidence="9 10">JCM 13503</strain>
    </source>
</reference>
<comment type="caution">
    <text evidence="9">The sequence shown here is derived from an EMBL/GenBank/DDBJ whole genome shotgun (WGS) entry which is preliminary data.</text>
</comment>
<keyword evidence="10" id="KW-1185">Reference proteome</keyword>
<keyword evidence="4 6" id="KW-0808">Transferase</keyword>
<evidence type="ECO:0000256" key="1">
    <source>
        <dbReference type="ARBA" id="ARBA00022490"/>
    </source>
</evidence>
<evidence type="ECO:0000256" key="6">
    <source>
        <dbReference type="HAMAP-Rule" id="MF_01877"/>
    </source>
</evidence>
<dbReference type="PIRSF" id="PIRSF005917">
    <property type="entry name" value="MTase_YraL"/>
    <property type="match status" value="1"/>
</dbReference>
<evidence type="ECO:0000256" key="7">
    <source>
        <dbReference type="SAM" id="MobiDB-lite"/>
    </source>
</evidence>
<name>A0ABV6AY43_9DEIO</name>
<comment type="similarity">
    <text evidence="6">Belongs to the methyltransferase superfamily. RsmI family.</text>
</comment>
<dbReference type="InterPro" id="IPR000878">
    <property type="entry name" value="4pyrrol_Mease"/>
</dbReference>
<dbReference type="CDD" id="cd11648">
    <property type="entry name" value="RsmI"/>
    <property type="match status" value="1"/>
</dbReference>
<evidence type="ECO:0000256" key="2">
    <source>
        <dbReference type="ARBA" id="ARBA00022552"/>
    </source>
</evidence>
<evidence type="ECO:0000313" key="9">
    <source>
        <dbReference type="EMBL" id="MFB9992424.1"/>
    </source>
</evidence>
<dbReference type="SUPFAM" id="SSF53790">
    <property type="entry name" value="Tetrapyrrole methylase"/>
    <property type="match status" value="1"/>
</dbReference>
<dbReference type="Pfam" id="PF00590">
    <property type="entry name" value="TP_methylase"/>
    <property type="match status" value="1"/>
</dbReference>
<accession>A0ABV6AY43</accession>
<dbReference type="NCBIfam" id="TIGR00096">
    <property type="entry name" value="16S rRNA (cytidine(1402)-2'-O)-methyltransferase"/>
    <property type="match status" value="1"/>
</dbReference>
<dbReference type="RefSeq" id="WP_380009268.1">
    <property type="nucleotide sequence ID" value="NZ_JBHLYR010000031.1"/>
</dbReference>
<dbReference type="Proteomes" id="UP001589733">
    <property type="component" value="Unassembled WGS sequence"/>
</dbReference>
<dbReference type="Gene3D" id="3.40.1010.10">
    <property type="entry name" value="Cobalt-precorrin-4 Transmethylase, Domain 1"/>
    <property type="match status" value="1"/>
</dbReference>
<dbReference type="GO" id="GO:0032259">
    <property type="term" value="P:methylation"/>
    <property type="evidence" value="ECO:0007669"/>
    <property type="project" value="UniProtKB-KW"/>
</dbReference>
<comment type="subcellular location">
    <subcellularLocation>
        <location evidence="6">Cytoplasm</location>
    </subcellularLocation>
</comment>
<dbReference type="PANTHER" id="PTHR46111:SF1">
    <property type="entry name" value="RIBOSOMAL RNA SMALL SUBUNIT METHYLTRANSFERASE I"/>
    <property type="match status" value="1"/>
</dbReference>
<keyword evidence="2 6" id="KW-0698">rRNA processing</keyword>
<dbReference type="Gene3D" id="3.30.950.10">
    <property type="entry name" value="Methyltransferase, Cobalt-precorrin-4 Transmethylase, Domain 2"/>
    <property type="match status" value="1"/>
</dbReference>
<keyword evidence="3 6" id="KW-0489">Methyltransferase</keyword>
<protein>
    <recommendedName>
        <fullName evidence="6">Ribosomal RNA small subunit methyltransferase I</fullName>
        <ecNumber evidence="6">2.1.1.198</ecNumber>
    </recommendedName>
    <alternativeName>
        <fullName evidence="6">16S rRNA 2'-O-ribose C1402 methyltransferase</fullName>
    </alternativeName>
    <alternativeName>
        <fullName evidence="6">rRNA (cytidine-2'-O-)-methyltransferase RsmI</fullName>
    </alternativeName>
</protein>